<dbReference type="EMBL" id="WHOD01000020">
    <property type="protein sequence ID" value="NOU92687.1"/>
    <property type="molecule type" value="Genomic_DNA"/>
</dbReference>
<reference evidence="1" key="1">
    <citation type="submission" date="2019-10" db="EMBL/GenBank/DDBJ databases">
        <title>Description of Paenibacillus glebae sp. nov.</title>
        <authorList>
            <person name="Carlier A."/>
            <person name="Qi S."/>
        </authorList>
    </citation>
    <scope>NUCLEOTIDE SEQUENCE</scope>
    <source>
        <strain evidence="1">LMG 31456</strain>
    </source>
</reference>
<evidence type="ECO:0000313" key="2">
    <source>
        <dbReference type="Proteomes" id="UP000641588"/>
    </source>
</evidence>
<proteinExistence type="predicted"/>
<dbReference type="RefSeq" id="WP_171650890.1">
    <property type="nucleotide sequence ID" value="NZ_WHOD01000020.1"/>
</dbReference>
<protein>
    <submittedName>
        <fullName evidence="1">Uncharacterized protein</fullName>
    </submittedName>
</protein>
<sequence>MQIKNITAGDTMETNNFYNELRVKYQDEDRAKLIMQQLRTYQENKRQRKWWQKIDLRQNIKVKPKSWNE</sequence>
<gene>
    <name evidence="1" type="ORF">GC093_05515</name>
</gene>
<organism evidence="1 2">
    <name type="scientific">Paenibacillus foliorum</name>
    <dbReference type="NCBI Taxonomy" id="2654974"/>
    <lineage>
        <taxon>Bacteria</taxon>
        <taxon>Bacillati</taxon>
        <taxon>Bacillota</taxon>
        <taxon>Bacilli</taxon>
        <taxon>Bacillales</taxon>
        <taxon>Paenibacillaceae</taxon>
        <taxon>Paenibacillus</taxon>
    </lineage>
</organism>
<keyword evidence="2" id="KW-1185">Reference proteome</keyword>
<accession>A0A972GRV3</accession>
<name>A0A972GRV3_9BACL</name>
<dbReference type="AlphaFoldDB" id="A0A972GRV3"/>
<comment type="caution">
    <text evidence="1">The sequence shown here is derived from an EMBL/GenBank/DDBJ whole genome shotgun (WGS) entry which is preliminary data.</text>
</comment>
<dbReference type="Proteomes" id="UP000641588">
    <property type="component" value="Unassembled WGS sequence"/>
</dbReference>
<evidence type="ECO:0000313" key="1">
    <source>
        <dbReference type="EMBL" id="NOU92687.1"/>
    </source>
</evidence>